<gene>
    <name evidence="5" type="ORF">ACFFH7_08585</name>
</gene>
<keyword evidence="6" id="KW-1185">Reference proteome</keyword>
<name>A0ABV6MMK0_9PSEU</name>
<dbReference type="Gene3D" id="3.40.50.300">
    <property type="entry name" value="P-loop containing nucleotide triphosphate hydrolases"/>
    <property type="match status" value="1"/>
</dbReference>
<dbReference type="PROSITE" id="PS51755">
    <property type="entry name" value="OMPR_PHOB"/>
    <property type="match status" value="1"/>
</dbReference>
<accession>A0ABV6MMK0</accession>
<dbReference type="SUPFAM" id="SSF46894">
    <property type="entry name" value="C-terminal effector domain of the bipartite response regulators"/>
    <property type="match status" value="1"/>
</dbReference>
<dbReference type="Gene3D" id="1.25.40.10">
    <property type="entry name" value="Tetratricopeptide repeat domain"/>
    <property type="match status" value="2"/>
</dbReference>
<dbReference type="SUPFAM" id="SSF52540">
    <property type="entry name" value="P-loop containing nucleoside triphosphate hydrolases"/>
    <property type="match status" value="1"/>
</dbReference>
<proteinExistence type="inferred from homology"/>
<feature type="domain" description="OmpR/PhoB-type" evidence="4">
    <location>
        <begin position="1"/>
        <end position="90"/>
    </location>
</feature>
<dbReference type="SMART" id="SM00862">
    <property type="entry name" value="Trans_reg_C"/>
    <property type="match status" value="1"/>
</dbReference>
<dbReference type="InterPro" id="IPR001867">
    <property type="entry name" value="OmpR/PhoB-type_DNA-bd"/>
</dbReference>
<dbReference type="PRINTS" id="PR00364">
    <property type="entry name" value="DISEASERSIST"/>
</dbReference>
<comment type="caution">
    <text evidence="5">The sequence shown here is derived from an EMBL/GenBank/DDBJ whole genome shotgun (WGS) entry which is preliminary data.</text>
</comment>
<dbReference type="Pfam" id="PF25872">
    <property type="entry name" value="HTH_77"/>
    <property type="match status" value="1"/>
</dbReference>
<evidence type="ECO:0000259" key="4">
    <source>
        <dbReference type="PROSITE" id="PS51755"/>
    </source>
</evidence>
<keyword evidence="2 3" id="KW-0238">DNA-binding</keyword>
<evidence type="ECO:0000313" key="5">
    <source>
        <dbReference type="EMBL" id="MFC0541535.1"/>
    </source>
</evidence>
<dbReference type="InterPro" id="IPR011990">
    <property type="entry name" value="TPR-like_helical_dom_sf"/>
</dbReference>
<dbReference type="Pfam" id="PF00486">
    <property type="entry name" value="Trans_reg_C"/>
    <property type="match status" value="1"/>
</dbReference>
<dbReference type="Proteomes" id="UP001589810">
    <property type="component" value="Unassembled WGS sequence"/>
</dbReference>
<dbReference type="RefSeq" id="WP_273942443.1">
    <property type="nucleotide sequence ID" value="NZ_CP097263.1"/>
</dbReference>
<protein>
    <submittedName>
        <fullName evidence="5">BTAD domain-containing putative transcriptional regulator</fullName>
    </submittedName>
</protein>
<dbReference type="InterPro" id="IPR027417">
    <property type="entry name" value="P-loop_NTPase"/>
</dbReference>
<dbReference type="Pfam" id="PF03704">
    <property type="entry name" value="BTAD"/>
    <property type="match status" value="1"/>
</dbReference>
<dbReference type="CDD" id="cd15831">
    <property type="entry name" value="BTAD"/>
    <property type="match status" value="1"/>
</dbReference>
<evidence type="ECO:0000313" key="6">
    <source>
        <dbReference type="Proteomes" id="UP001589810"/>
    </source>
</evidence>
<evidence type="ECO:0000256" key="1">
    <source>
        <dbReference type="ARBA" id="ARBA00005820"/>
    </source>
</evidence>
<dbReference type="EMBL" id="JBHLUD010000002">
    <property type="protein sequence ID" value="MFC0541535.1"/>
    <property type="molecule type" value="Genomic_DNA"/>
</dbReference>
<dbReference type="InterPro" id="IPR058852">
    <property type="entry name" value="HTH_77"/>
</dbReference>
<evidence type="ECO:0000256" key="3">
    <source>
        <dbReference type="PROSITE-ProRule" id="PRU01091"/>
    </source>
</evidence>
<dbReference type="PANTHER" id="PTHR47691">
    <property type="entry name" value="REGULATOR-RELATED"/>
    <property type="match status" value="1"/>
</dbReference>
<dbReference type="Gene3D" id="1.10.10.10">
    <property type="entry name" value="Winged helix-like DNA-binding domain superfamily/Winged helix DNA-binding domain"/>
    <property type="match status" value="1"/>
</dbReference>
<dbReference type="InterPro" id="IPR016032">
    <property type="entry name" value="Sig_transdc_resp-reg_C-effctor"/>
</dbReference>
<feature type="DNA-binding region" description="OmpR/PhoB-type" evidence="3">
    <location>
        <begin position="1"/>
        <end position="90"/>
    </location>
</feature>
<organism evidence="5 6">
    <name type="scientific">Kutzneria chonburiensis</name>
    <dbReference type="NCBI Taxonomy" id="1483604"/>
    <lineage>
        <taxon>Bacteria</taxon>
        <taxon>Bacillati</taxon>
        <taxon>Actinomycetota</taxon>
        <taxon>Actinomycetes</taxon>
        <taxon>Pseudonocardiales</taxon>
        <taxon>Pseudonocardiaceae</taxon>
        <taxon>Kutzneria</taxon>
    </lineage>
</organism>
<comment type="similarity">
    <text evidence="1">Belongs to the AfsR/DnrI/RedD regulatory family.</text>
</comment>
<reference evidence="5 6" key="1">
    <citation type="submission" date="2024-09" db="EMBL/GenBank/DDBJ databases">
        <authorList>
            <person name="Sun Q."/>
            <person name="Mori K."/>
        </authorList>
    </citation>
    <scope>NUCLEOTIDE SEQUENCE [LARGE SCALE GENOMIC DNA]</scope>
    <source>
        <strain evidence="5 6">TBRC 1432</strain>
    </source>
</reference>
<evidence type="ECO:0000256" key="2">
    <source>
        <dbReference type="ARBA" id="ARBA00023125"/>
    </source>
</evidence>
<sequence>MELRLLGPVTARVGDTVVSPGPRQNRLVLAVLAVEVNRLVSVDRLVNWVWPADPPGTAAHAIRVGVSRLRARLGDDVTIATQGPGYVLHADPMRIDVHRFQHLVDEARDIADDRRRAHQLEQALALWTGPALADTADEDVRARLFGRFEEARLTAVEDRFGCLLRLGHHQDLLGELRAFAEAHPTRESAWHHLVLALYRCHRQSDALAALRQVRAHLATELGIDPGDELRLLESRVLSQDPRLAAGPTRLRPARPLSAFLGRDGDLRTLAETLRARRLVTMVGPGGVGKTRLAVEHTAERDDANGPWFVRLADARQAEVVANAVADAVGATDVSTSTRTSVIRALAARDGLLVLDNCEHLVDAVAELAVELLDHCPNLRILATSREPLGIDGEAVVPVLPLPVYEDDGTDGPAVRLLLDRISAARTGWAPSEADTVHMRQLCAALDGLPLALELAAAPATVLGLGEIVARLDHRFTVLGSTPRGSLTSHANLQAAIAWSVEQLSADDRALLTRLWPFEGGFSLEAAEAVGHSGTIESLSTLVSRSVVTADTTVTPTRYRLLETIRAYCQEHDPEPAATLDAHARWCRALVDQHWSSLPFALGGHAMRVLNRELPNIRSGVAHDLEHAPPAALHTVGRLDWFWIRSGHFAEASRLLDAALAADKEPSLDRVLALTARADMLLGMDGDPADALARYAEAIALASASDELEYRVNHGRALFMSAFGLRAFGRLDQALDASRRTVEIGREVEVGWLVASGLANVGATLVVLDRVEEGEAALVEAAEFAERDGTFWMLAYAKMALGQSLLRRAAADPVALGRRALDHLRTSVYWLVHLEDRITTLAALNSATAAFAHLGDRATASRLAAGVRRQCDDFGLTVEFLERWTTVTCPMPVLDHPTTDVPSWAEMVELLAGPSPGDGRAA</sequence>
<dbReference type="SMART" id="SM01043">
    <property type="entry name" value="BTAD"/>
    <property type="match status" value="1"/>
</dbReference>
<dbReference type="InterPro" id="IPR036388">
    <property type="entry name" value="WH-like_DNA-bd_sf"/>
</dbReference>
<dbReference type="SUPFAM" id="SSF48452">
    <property type="entry name" value="TPR-like"/>
    <property type="match status" value="2"/>
</dbReference>
<dbReference type="InterPro" id="IPR005158">
    <property type="entry name" value="BTAD"/>
</dbReference>
<dbReference type="PANTHER" id="PTHR47691:SF3">
    <property type="entry name" value="HTH-TYPE TRANSCRIPTIONAL REGULATOR RV0890C-RELATED"/>
    <property type="match status" value="1"/>
</dbReference>